<dbReference type="GO" id="GO:0006310">
    <property type="term" value="P:DNA recombination"/>
    <property type="evidence" value="ECO:0007669"/>
    <property type="project" value="UniProtKB-KW"/>
</dbReference>
<evidence type="ECO:0000313" key="7">
    <source>
        <dbReference type="Proteomes" id="UP000177605"/>
    </source>
</evidence>
<keyword evidence="5" id="KW-0472">Membrane</keyword>
<keyword evidence="3" id="KW-0175">Coiled coil</keyword>
<proteinExistence type="inferred from homology"/>
<sequence>MNSLVILGIIVALAVLVMLGINVYMMIQNRKRADQPDDKYLVLNQRFDAMAAVLNDQLHKSRESTERATATVSQLINEQLERSRQASERATLTVSQQVQSFTQNMTQIQEGMKQMHESVKNVSSFQDIFKSPKLRGQWGEQSLEASLQQYFSKDYYGLQHYFKSGEAVDAVLKLPNGLLLPIDSKFNWENFEKMVNAENDLQKEIYRKSFFGDVKKKIDEISSKYLIPAEGTADLALMYVPAETVYYEIINNIKEVDIPNYARAKKVFLVSPNTFALSVSAIRHWFRDVEFNKATKEIMKRLDRIMADGGKLADDFGRLGKHIENARSAYDSSEKRLTLMVDRVRSVMEIGESEEQAKIPAETESGVINIPDN</sequence>
<reference evidence="6 7" key="1">
    <citation type="journal article" date="2016" name="Nat. Commun.">
        <title>Thousands of microbial genomes shed light on interconnected biogeochemical processes in an aquifer system.</title>
        <authorList>
            <person name="Anantharaman K."/>
            <person name="Brown C.T."/>
            <person name="Hug L.A."/>
            <person name="Sharon I."/>
            <person name="Castelle C.J."/>
            <person name="Probst A.J."/>
            <person name="Thomas B.C."/>
            <person name="Singh A."/>
            <person name="Wilkins M.J."/>
            <person name="Karaoz U."/>
            <person name="Brodie E.L."/>
            <person name="Williams K.H."/>
            <person name="Hubbard S.S."/>
            <person name="Banfield J.F."/>
        </authorList>
    </citation>
    <scope>NUCLEOTIDE SEQUENCE [LARGE SCALE GENOMIC DNA]</scope>
</reference>
<dbReference type="EMBL" id="MGJM01000011">
    <property type="protein sequence ID" value="OGN06694.1"/>
    <property type="molecule type" value="Genomic_DNA"/>
</dbReference>
<comment type="function">
    <text evidence="1">Involved in DNA recombination.</text>
</comment>
<keyword evidence="5" id="KW-0812">Transmembrane</keyword>
<dbReference type="AlphaFoldDB" id="A0A1F8F0N0"/>
<accession>A0A1F8F0N0</accession>
<dbReference type="PANTHER" id="PTHR30563">
    <property type="entry name" value="DNA RECOMBINATION PROTEIN RMUC"/>
    <property type="match status" value="1"/>
</dbReference>
<evidence type="ECO:0000313" key="6">
    <source>
        <dbReference type="EMBL" id="OGN06694.1"/>
    </source>
</evidence>
<comment type="similarity">
    <text evidence="2">Belongs to the RmuC family.</text>
</comment>
<dbReference type="PANTHER" id="PTHR30563:SF0">
    <property type="entry name" value="DNA RECOMBINATION PROTEIN RMUC"/>
    <property type="match status" value="1"/>
</dbReference>
<gene>
    <name evidence="6" type="ORF">A2669_00515</name>
</gene>
<evidence type="ECO:0000256" key="4">
    <source>
        <dbReference type="ARBA" id="ARBA00023172"/>
    </source>
</evidence>
<protein>
    <recommendedName>
        <fullName evidence="8">Recombinase RmuC</fullName>
    </recommendedName>
</protein>
<keyword evidence="4" id="KW-0233">DNA recombination</keyword>
<keyword evidence="5" id="KW-1133">Transmembrane helix</keyword>
<dbReference type="Proteomes" id="UP000177605">
    <property type="component" value="Unassembled WGS sequence"/>
</dbReference>
<organism evidence="6 7">
    <name type="scientific">Candidatus Yanofskybacteria bacterium RIFCSPHIGHO2_01_FULL_48_25b</name>
    <dbReference type="NCBI Taxonomy" id="1802672"/>
    <lineage>
        <taxon>Bacteria</taxon>
        <taxon>Candidatus Yanofskyibacteriota</taxon>
    </lineage>
</organism>
<evidence type="ECO:0000256" key="5">
    <source>
        <dbReference type="SAM" id="Phobius"/>
    </source>
</evidence>
<evidence type="ECO:0000256" key="2">
    <source>
        <dbReference type="ARBA" id="ARBA00009840"/>
    </source>
</evidence>
<dbReference type="Pfam" id="PF02646">
    <property type="entry name" value="RmuC"/>
    <property type="match status" value="1"/>
</dbReference>
<evidence type="ECO:0008006" key="8">
    <source>
        <dbReference type="Google" id="ProtNLM"/>
    </source>
</evidence>
<comment type="caution">
    <text evidence="6">The sequence shown here is derived from an EMBL/GenBank/DDBJ whole genome shotgun (WGS) entry which is preliminary data.</text>
</comment>
<name>A0A1F8F0N0_9BACT</name>
<dbReference type="InterPro" id="IPR003798">
    <property type="entry name" value="DNA_recombination_RmuC"/>
</dbReference>
<evidence type="ECO:0000256" key="3">
    <source>
        <dbReference type="ARBA" id="ARBA00023054"/>
    </source>
</evidence>
<evidence type="ECO:0000256" key="1">
    <source>
        <dbReference type="ARBA" id="ARBA00003416"/>
    </source>
</evidence>
<feature type="transmembrane region" description="Helical" evidence="5">
    <location>
        <begin position="6"/>
        <end position="27"/>
    </location>
</feature>